<name>A0A822ZLS7_NELNU</name>
<evidence type="ECO:0000313" key="1">
    <source>
        <dbReference type="EMBL" id="DAD46152.1"/>
    </source>
</evidence>
<comment type="caution">
    <text evidence="1">The sequence shown here is derived from an EMBL/GenBank/DDBJ whole genome shotgun (WGS) entry which is preliminary data.</text>
</comment>
<dbReference type="EMBL" id="DUZY01000007">
    <property type="protein sequence ID" value="DAD46152.1"/>
    <property type="molecule type" value="Genomic_DNA"/>
</dbReference>
<protein>
    <submittedName>
        <fullName evidence="1">Uncharacterized protein</fullName>
    </submittedName>
</protein>
<proteinExistence type="predicted"/>
<keyword evidence="2" id="KW-1185">Reference proteome</keyword>
<sequence length="29" mass="3464">MTIKVENEEEGRVRTNINRVKLTNMVELF</sequence>
<gene>
    <name evidence="1" type="ORF">HUJ06_004382</name>
</gene>
<reference evidence="1 2" key="1">
    <citation type="journal article" date="2020" name="Mol. Biol. Evol.">
        <title>Distinct Expression and Methylation Patterns for Genes with Different Fates following a Single Whole-Genome Duplication in Flowering Plants.</title>
        <authorList>
            <person name="Shi T."/>
            <person name="Rahmani R.S."/>
            <person name="Gugger P.F."/>
            <person name="Wang M."/>
            <person name="Li H."/>
            <person name="Zhang Y."/>
            <person name="Li Z."/>
            <person name="Wang Q."/>
            <person name="Van de Peer Y."/>
            <person name="Marchal K."/>
            <person name="Chen J."/>
        </authorList>
    </citation>
    <scope>NUCLEOTIDE SEQUENCE [LARGE SCALE GENOMIC DNA]</scope>
    <source>
        <tissue evidence="1">Leaf</tissue>
    </source>
</reference>
<dbReference type="Proteomes" id="UP000607653">
    <property type="component" value="Unassembled WGS sequence"/>
</dbReference>
<dbReference type="AlphaFoldDB" id="A0A822ZLS7"/>
<accession>A0A822ZLS7</accession>
<evidence type="ECO:0000313" key="2">
    <source>
        <dbReference type="Proteomes" id="UP000607653"/>
    </source>
</evidence>
<organism evidence="1 2">
    <name type="scientific">Nelumbo nucifera</name>
    <name type="common">Sacred lotus</name>
    <dbReference type="NCBI Taxonomy" id="4432"/>
    <lineage>
        <taxon>Eukaryota</taxon>
        <taxon>Viridiplantae</taxon>
        <taxon>Streptophyta</taxon>
        <taxon>Embryophyta</taxon>
        <taxon>Tracheophyta</taxon>
        <taxon>Spermatophyta</taxon>
        <taxon>Magnoliopsida</taxon>
        <taxon>Proteales</taxon>
        <taxon>Nelumbonaceae</taxon>
        <taxon>Nelumbo</taxon>
    </lineage>
</organism>